<dbReference type="InterPro" id="IPR026350">
    <property type="entry name" value="GxxExxY"/>
</dbReference>
<dbReference type="Pfam" id="PF13366">
    <property type="entry name" value="PDDEXK_3"/>
    <property type="match status" value="1"/>
</dbReference>
<accession>A0A1X0XSN7</accession>
<dbReference type="NCBIfam" id="TIGR04256">
    <property type="entry name" value="GxxExxY"/>
    <property type="match status" value="1"/>
</dbReference>
<organism evidence="1 2">
    <name type="scientific">Geothermobacter hydrogeniphilus</name>
    <dbReference type="NCBI Taxonomy" id="1969733"/>
    <lineage>
        <taxon>Bacteria</taxon>
        <taxon>Pseudomonadati</taxon>
        <taxon>Thermodesulfobacteriota</taxon>
        <taxon>Desulfuromonadia</taxon>
        <taxon>Desulfuromonadales</taxon>
        <taxon>Geothermobacteraceae</taxon>
        <taxon>Geothermobacter</taxon>
    </lineage>
</organism>
<dbReference type="OrthoDB" id="9798792at2"/>
<sequence>MAAEKAEKTERAGFAGESPPGDEITRRIICCFYTVYNRLGFGFLEKVYERALAYELTKAGLSVQCQVPIRVHYDGLAVGEFFADILINEEVVVELKATKKLAPEHEAQLLNYLRATDLEVGLLLNFGPEPVVRRRVFRKLRQSG</sequence>
<proteinExistence type="predicted"/>
<dbReference type="AlphaFoldDB" id="A0A1X0XSN7"/>
<evidence type="ECO:0000313" key="2">
    <source>
        <dbReference type="Proteomes" id="UP000193136"/>
    </source>
</evidence>
<protein>
    <submittedName>
        <fullName evidence="1">GxxExxY protein</fullName>
    </submittedName>
</protein>
<dbReference type="RefSeq" id="WP_085011600.1">
    <property type="nucleotide sequence ID" value="NZ_NAAD01000025.1"/>
</dbReference>
<comment type="caution">
    <text evidence="1">The sequence shown here is derived from an EMBL/GenBank/DDBJ whole genome shotgun (WGS) entry which is preliminary data.</text>
</comment>
<reference evidence="1 2" key="1">
    <citation type="submission" date="2017-03" db="EMBL/GenBank/DDBJ databases">
        <title>Genome sequence of Geothermobacter sp. EPR-M, Deep-Sea Iron Reducer.</title>
        <authorList>
            <person name="Tully B."/>
            <person name="Savalia P."/>
            <person name="Abuyen K."/>
            <person name="Baughan C."/>
            <person name="Romero E."/>
            <person name="Ronkowski C."/>
            <person name="Torres B."/>
            <person name="Tremblay J."/>
            <person name="Trujillo A."/>
            <person name="Tyler M."/>
            <person name="Perez-Rodriguez I."/>
            <person name="Amend J."/>
        </authorList>
    </citation>
    <scope>NUCLEOTIDE SEQUENCE [LARGE SCALE GENOMIC DNA]</scope>
    <source>
        <strain evidence="1 2">EPR-M</strain>
    </source>
</reference>
<keyword evidence="2" id="KW-1185">Reference proteome</keyword>
<dbReference type="Proteomes" id="UP000193136">
    <property type="component" value="Unassembled WGS sequence"/>
</dbReference>
<dbReference type="EMBL" id="NAAD01000025">
    <property type="protein sequence ID" value="ORJ55868.1"/>
    <property type="molecule type" value="Genomic_DNA"/>
</dbReference>
<gene>
    <name evidence="1" type="ORF">B5V00_14805</name>
</gene>
<name>A0A1X0XSN7_9BACT</name>
<evidence type="ECO:0000313" key="1">
    <source>
        <dbReference type="EMBL" id="ORJ55868.1"/>
    </source>
</evidence>
<dbReference type="STRING" id="1969733.B5V00_14805"/>